<proteinExistence type="predicted"/>
<dbReference type="RefSeq" id="WP_378252413.1">
    <property type="nucleotide sequence ID" value="NZ_JBHSIT010000001.1"/>
</dbReference>
<evidence type="ECO:0000313" key="2">
    <source>
        <dbReference type="Proteomes" id="UP001595872"/>
    </source>
</evidence>
<dbReference type="EMBL" id="JBHSIT010000001">
    <property type="protein sequence ID" value="MFC4906732.1"/>
    <property type="molecule type" value="Genomic_DNA"/>
</dbReference>
<reference evidence="2" key="1">
    <citation type="journal article" date="2019" name="Int. J. Syst. Evol. Microbiol.">
        <title>The Global Catalogue of Microorganisms (GCM) 10K type strain sequencing project: providing services to taxonomists for standard genome sequencing and annotation.</title>
        <authorList>
            <consortium name="The Broad Institute Genomics Platform"/>
            <consortium name="The Broad Institute Genome Sequencing Center for Infectious Disease"/>
            <person name="Wu L."/>
            <person name="Ma J."/>
        </authorList>
    </citation>
    <scope>NUCLEOTIDE SEQUENCE [LARGE SCALE GENOMIC DNA]</scope>
    <source>
        <strain evidence="2">KLKA75</strain>
    </source>
</reference>
<comment type="caution">
    <text evidence="1">The sequence shown here is derived from an EMBL/GenBank/DDBJ whole genome shotgun (WGS) entry which is preliminary data.</text>
</comment>
<dbReference type="Proteomes" id="UP001595872">
    <property type="component" value="Unassembled WGS sequence"/>
</dbReference>
<gene>
    <name evidence="1" type="ORF">ACFPCY_05340</name>
</gene>
<name>A0ABV9TRI9_9ACTN</name>
<sequence length="102" mass="10362">MDNLPVAVGGVPPGIGDVTAVRLRLLVDLMVELHALGRGVSLTMAAHGQPVLYVRVRDGARALAVLSMQGAGGAWLFCWGGGHVATADGTARAAHQIAAGAR</sequence>
<keyword evidence="2" id="KW-1185">Reference proteome</keyword>
<protein>
    <submittedName>
        <fullName evidence="1">Uncharacterized protein</fullName>
    </submittedName>
</protein>
<organism evidence="1 2">
    <name type="scientific">Actinomadura gamaensis</name>
    <dbReference type="NCBI Taxonomy" id="1763541"/>
    <lineage>
        <taxon>Bacteria</taxon>
        <taxon>Bacillati</taxon>
        <taxon>Actinomycetota</taxon>
        <taxon>Actinomycetes</taxon>
        <taxon>Streptosporangiales</taxon>
        <taxon>Thermomonosporaceae</taxon>
        <taxon>Actinomadura</taxon>
    </lineage>
</organism>
<accession>A0ABV9TRI9</accession>
<evidence type="ECO:0000313" key="1">
    <source>
        <dbReference type="EMBL" id="MFC4906732.1"/>
    </source>
</evidence>